<dbReference type="OrthoDB" id="1263307at2759"/>
<keyword evidence="4" id="KW-1185">Reference proteome</keyword>
<dbReference type="EMBL" id="ML978976">
    <property type="protein sequence ID" value="KAF1926611.1"/>
    <property type="molecule type" value="Genomic_DNA"/>
</dbReference>
<accession>A0A6A5RE83</accession>
<dbReference type="SUPFAM" id="SSF53474">
    <property type="entry name" value="alpha/beta-Hydrolases"/>
    <property type="match status" value="1"/>
</dbReference>
<evidence type="ECO:0000313" key="4">
    <source>
        <dbReference type="Proteomes" id="UP000800082"/>
    </source>
</evidence>
<name>A0A6A5RE83_9PLEO</name>
<dbReference type="RefSeq" id="XP_033446863.1">
    <property type="nucleotide sequence ID" value="XM_033586762.1"/>
</dbReference>
<feature type="signal peptide" evidence="1">
    <location>
        <begin position="1"/>
        <end position="22"/>
    </location>
</feature>
<evidence type="ECO:0000313" key="3">
    <source>
        <dbReference type="EMBL" id="KAF1926611.1"/>
    </source>
</evidence>
<dbReference type="InterPro" id="IPR000073">
    <property type="entry name" value="AB_hydrolase_1"/>
</dbReference>
<dbReference type="Pfam" id="PF12697">
    <property type="entry name" value="Abhydrolase_6"/>
    <property type="match status" value="1"/>
</dbReference>
<protein>
    <submittedName>
        <fullName evidence="3">Alpha/beta-hydrolase</fullName>
    </submittedName>
</protein>
<organism evidence="3 4">
    <name type="scientific">Didymella exigua CBS 183.55</name>
    <dbReference type="NCBI Taxonomy" id="1150837"/>
    <lineage>
        <taxon>Eukaryota</taxon>
        <taxon>Fungi</taxon>
        <taxon>Dikarya</taxon>
        <taxon>Ascomycota</taxon>
        <taxon>Pezizomycotina</taxon>
        <taxon>Dothideomycetes</taxon>
        <taxon>Pleosporomycetidae</taxon>
        <taxon>Pleosporales</taxon>
        <taxon>Pleosporineae</taxon>
        <taxon>Didymellaceae</taxon>
        <taxon>Didymella</taxon>
    </lineage>
</organism>
<feature type="domain" description="AB hydrolase-1" evidence="2">
    <location>
        <begin position="8"/>
        <end position="196"/>
    </location>
</feature>
<dbReference type="Gene3D" id="3.40.50.1820">
    <property type="entry name" value="alpha/beta hydrolase"/>
    <property type="match status" value="1"/>
</dbReference>
<evidence type="ECO:0000259" key="2">
    <source>
        <dbReference type="Pfam" id="PF12697"/>
    </source>
</evidence>
<proteinExistence type="predicted"/>
<feature type="chain" id="PRO_5025524022" evidence="1">
    <location>
        <begin position="23"/>
        <end position="206"/>
    </location>
</feature>
<keyword evidence="1" id="KW-0732">Signal</keyword>
<dbReference type="AlphaFoldDB" id="A0A6A5RE83"/>
<gene>
    <name evidence="3" type="ORF">M421DRAFT_102350</name>
</gene>
<keyword evidence="3" id="KW-0378">Hydrolase</keyword>
<dbReference type="InterPro" id="IPR052897">
    <property type="entry name" value="Sec-Metab_Biosynth_Hydrolase"/>
</dbReference>
<dbReference type="InterPro" id="IPR029058">
    <property type="entry name" value="AB_hydrolase_fold"/>
</dbReference>
<reference evidence="3" key="1">
    <citation type="journal article" date="2020" name="Stud. Mycol.">
        <title>101 Dothideomycetes genomes: a test case for predicting lifestyles and emergence of pathogens.</title>
        <authorList>
            <person name="Haridas S."/>
            <person name="Albert R."/>
            <person name="Binder M."/>
            <person name="Bloem J."/>
            <person name="Labutti K."/>
            <person name="Salamov A."/>
            <person name="Andreopoulos B."/>
            <person name="Baker S."/>
            <person name="Barry K."/>
            <person name="Bills G."/>
            <person name="Bluhm B."/>
            <person name="Cannon C."/>
            <person name="Castanera R."/>
            <person name="Culley D."/>
            <person name="Daum C."/>
            <person name="Ezra D."/>
            <person name="Gonzalez J."/>
            <person name="Henrissat B."/>
            <person name="Kuo A."/>
            <person name="Liang C."/>
            <person name="Lipzen A."/>
            <person name="Lutzoni F."/>
            <person name="Magnuson J."/>
            <person name="Mondo S."/>
            <person name="Nolan M."/>
            <person name="Ohm R."/>
            <person name="Pangilinan J."/>
            <person name="Park H.-J."/>
            <person name="Ramirez L."/>
            <person name="Alfaro M."/>
            <person name="Sun H."/>
            <person name="Tritt A."/>
            <person name="Yoshinaga Y."/>
            <person name="Zwiers L.-H."/>
            <person name="Turgeon B."/>
            <person name="Goodwin S."/>
            <person name="Spatafora J."/>
            <person name="Crous P."/>
            <person name="Grigoriev I."/>
        </authorList>
    </citation>
    <scope>NUCLEOTIDE SEQUENCE</scope>
    <source>
        <strain evidence="3">CBS 183.55</strain>
    </source>
</reference>
<evidence type="ECO:0000256" key="1">
    <source>
        <dbReference type="SAM" id="SignalP"/>
    </source>
</evidence>
<dbReference type="PANTHER" id="PTHR37017:SF11">
    <property type="entry name" value="ESTERASE_LIPASE_THIOESTERASE DOMAIN-CONTAINING PROTEIN"/>
    <property type="match status" value="1"/>
</dbReference>
<dbReference type="PANTHER" id="PTHR37017">
    <property type="entry name" value="AB HYDROLASE-1 DOMAIN-CONTAINING PROTEIN-RELATED"/>
    <property type="match status" value="1"/>
</dbReference>
<dbReference type="GO" id="GO:0016787">
    <property type="term" value="F:hydrolase activity"/>
    <property type="evidence" value="ECO:0007669"/>
    <property type="project" value="UniProtKB-KW"/>
</dbReference>
<dbReference type="GeneID" id="54344408"/>
<sequence length="206" mass="22563">MTPAKLQIVLLAGAWHTPVCFAKITSLLQDHLYMDLVQDTATARSLLDHAIGNGNDVVFICHSWGGTVAGSALVGYMKEERANMGLKGGVVKVGYMCAFMVDEGKSLHKLTGGEVPSWYNLDLQTHSFHTIQAPTLSASWKTIPSSYLMCEQDLAIPVQIQEMMVNEAKEKGAKIEVSRLDTGHSPSLTMPKETVDWIRGIADEKM</sequence>
<dbReference type="Proteomes" id="UP000800082">
    <property type="component" value="Unassembled WGS sequence"/>
</dbReference>